<keyword evidence="8 18" id="KW-1114">Inhibition of host interferon signaling pathway by virus</keyword>
<evidence type="ECO:0000256" key="10">
    <source>
        <dbReference type="ARBA" id="ARBA00023015"/>
    </source>
</evidence>
<dbReference type="RefSeq" id="YP_717908.1">
    <property type="nucleotide sequence ID" value="NC_008298.1"/>
</dbReference>
<evidence type="ECO:0000256" key="12">
    <source>
        <dbReference type="ARBA" id="ARBA00023159"/>
    </source>
</evidence>
<evidence type="ECO:0000256" key="16">
    <source>
        <dbReference type="ARBA" id="ARBA00023280"/>
    </source>
</evidence>
<name>Q0QII0_9PAPI</name>
<comment type="domain">
    <text evidence="18">The E7 terminal domain is an intrinsically disordered domain, whose flexibility and conformational transitions confer target adaptability to the oncoprotein. It allows adaptation to a variety of protein targets and exposes the PEST degradation sequence that regulates its turnover in the cell.</text>
</comment>
<keyword evidence="11 18" id="KW-0238">DNA-binding</keyword>
<dbReference type="GeneID" id="4239226"/>
<dbReference type="InterPro" id="IPR000148">
    <property type="entry name" value="Papilloma_E7"/>
</dbReference>
<evidence type="ECO:0000256" key="13">
    <source>
        <dbReference type="ARBA" id="ARBA00023163"/>
    </source>
</evidence>
<evidence type="ECO:0000256" key="5">
    <source>
        <dbReference type="ARBA" id="ARBA00022632"/>
    </source>
</evidence>
<keyword evidence="9 18" id="KW-0862">Zinc</keyword>
<dbReference type="GO" id="GO:0003700">
    <property type="term" value="F:DNA-binding transcription factor activity"/>
    <property type="evidence" value="ECO:0007669"/>
    <property type="project" value="UniProtKB-UniRule"/>
</dbReference>
<dbReference type="GO" id="GO:0003677">
    <property type="term" value="F:DNA binding"/>
    <property type="evidence" value="ECO:0007669"/>
    <property type="project" value="UniProtKB-UniRule"/>
</dbReference>
<keyword evidence="6 18" id="KW-0479">Metal-binding</keyword>
<keyword evidence="14 18" id="KW-1035">Host cytoplasm</keyword>
<keyword evidence="12 18" id="KW-0010">Activator</keyword>
<keyword evidence="17 18" id="KW-1078">G1/S host cell cycle checkpoint dysregulation by virus</keyword>
<gene>
    <name evidence="18 20" type="primary">E7</name>
</gene>
<evidence type="ECO:0000256" key="3">
    <source>
        <dbReference type="ARBA" id="ARBA00022562"/>
    </source>
</evidence>
<comment type="function">
    <text evidence="19">E7 protein has both transforming and trans-activating activities.</text>
</comment>
<dbReference type="GO" id="GO:0039502">
    <property type="term" value="P:symbiont-mediated suppression of host type I interferon-mediated signaling pathway"/>
    <property type="evidence" value="ECO:0007669"/>
    <property type="project" value="UniProtKB-UniRule"/>
</dbReference>
<evidence type="ECO:0000256" key="11">
    <source>
        <dbReference type="ARBA" id="ARBA00023125"/>
    </source>
</evidence>
<proteinExistence type="inferred from homology"/>
<dbReference type="GO" id="GO:0030430">
    <property type="term" value="C:host cell cytoplasm"/>
    <property type="evidence" value="ECO:0007669"/>
    <property type="project" value="UniProtKB-SubCell"/>
</dbReference>
<evidence type="ECO:0000256" key="17">
    <source>
        <dbReference type="ARBA" id="ARBA00023309"/>
    </source>
</evidence>
<evidence type="ECO:0000313" key="20">
    <source>
        <dbReference type="EMBL" id="ABC95025.1"/>
    </source>
</evidence>
<feature type="short sequence motif" description="LXCXE motif; interaction with host RB1 and TMEM173/STING" evidence="18">
    <location>
        <begin position="22"/>
        <end position="26"/>
    </location>
</feature>
<dbReference type="KEGG" id="vg:4239226"/>
<comment type="function">
    <text evidence="18">Plays a role in viral genome replication by driving entry of quiescent cells into the cell cycle. Stimulation of progression from G1 to S phase allows the virus to efficiently use the cellular DNA replicating machinery to achieve viral genome replication. E7 protein has both transforming and trans-activating activities. Induces the disassembly of the E2F1 transcription factor from RB1, with subsequent transcriptional activation of E2F1-regulated S-phase genes. Interferes with host histone deacetylation mediated by HDAC1 and HDAC2, leading to transcription activation. Plays also a role in the inhibition of both antiviral and antiproliferative functions of host interferon alpha. Interaction with host TMEM173/STING impairs the ability of TMEM173/STING to sense cytosolic DNA and promote the production of type I interferon (IFN-alpha and IFN-beta).</text>
</comment>
<evidence type="ECO:0000256" key="2">
    <source>
        <dbReference type="ARBA" id="ARBA00022518"/>
    </source>
</evidence>
<evidence type="ECO:0000256" key="1">
    <source>
        <dbReference type="ARBA" id="ARBA00022504"/>
    </source>
</evidence>
<evidence type="ECO:0000256" key="6">
    <source>
        <dbReference type="ARBA" id="ARBA00022723"/>
    </source>
</evidence>
<dbReference type="OrthoDB" id="28045at10239"/>
<keyword evidence="21" id="KW-1185">Reference proteome</keyword>
<dbReference type="GO" id="GO:0008270">
    <property type="term" value="F:zinc ion binding"/>
    <property type="evidence" value="ECO:0007669"/>
    <property type="project" value="UniProtKB-KW"/>
</dbReference>
<dbReference type="Pfam" id="PF00527">
    <property type="entry name" value="E7"/>
    <property type="match status" value="1"/>
</dbReference>
<keyword evidence="4 18" id="KW-0945">Host-virus interaction</keyword>
<evidence type="ECO:0000256" key="8">
    <source>
        <dbReference type="ARBA" id="ARBA00022830"/>
    </source>
</evidence>
<dbReference type="GO" id="GO:0019904">
    <property type="term" value="F:protein domain specific binding"/>
    <property type="evidence" value="ECO:0007669"/>
    <property type="project" value="UniProtKB-UniRule"/>
</dbReference>
<evidence type="ECO:0000256" key="4">
    <source>
        <dbReference type="ARBA" id="ARBA00022581"/>
    </source>
</evidence>
<dbReference type="HAMAP" id="MF_04004">
    <property type="entry name" value="PPV_E7"/>
    <property type="match status" value="1"/>
</dbReference>
<evidence type="ECO:0000313" key="21">
    <source>
        <dbReference type="Proteomes" id="UP000052098"/>
    </source>
</evidence>
<evidence type="ECO:0000256" key="15">
    <source>
        <dbReference type="ARBA" id="ARBA00023258"/>
    </source>
</evidence>
<comment type="caution">
    <text evidence="18">Lacks conserved residue(s) required for the propagation of feature annotation.</text>
</comment>
<keyword evidence="16 18" id="KW-0899">Viral immunoevasion</keyword>
<keyword evidence="7 18" id="KW-0863">Zinc-finger</keyword>
<dbReference type="GO" id="GO:0006351">
    <property type="term" value="P:DNA-templated transcription"/>
    <property type="evidence" value="ECO:0007669"/>
    <property type="project" value="UniProtKB-UniRule"/>
</dbReference>
<sequence>MRGRDPSLELAAAAEEVQAVDLHCDESLDQEAEQQTFYNIQLPCTSCERHMRLVISCSSSGLRTLAVLLRQREVQLICAQCTREFH</sequence>
<evidence type="ECO:0000256" key="18">
    <source>
        <dbReference type="HAMAP-Rule" id="MF_04004"/>
    </source>
</evidence>
<keyword evidence="13 18" id="KW-0804">Transcription</keyword>
<protein>
    <recommendedName>
        <fullName evidence="18 19">Protein E7</fullName>
    </recommendedName>
</protein>
<keyword evidence="2 18" id="KW-0244">Early protein</keyword>
<dbReference type="GO" id="GO:0042025">
    <property type="term" value="C:host cell nucleus"/>
    <property type="evidence" value="ECO:0007669"/>
    <property type="project" value="UniProtKB-SubCell"/>
</dbReference>
<evidence type="ECO:0000256" key="9">
    <source>
        <dbReference type="ARBA" id="ARBA00022833"/>
    </source>
</evidence>
<keyword evidence="3 18" id="KW-1048">Host nucleus</keyword>
<comment type="subunit">
    <text evidence="18">Homodimer. Homooligomer. Interacts with host RB1; this interaction induces dissociation of RB1-E2F1 complex thereby disrupting RB1 activity. Interacts with host EP300; this interaction represses EP300 transcriptional activity. Interacts with protein E2; this interaction inhibits E7 oncogenic activity. Interacts with host TMEM173/STING; this interaction impairs the ability of TMEM173/STING to sense cytosolic DNA and promote the production of type I interferon (IFN-alpha and IFN-beta).</text>
</comment>
<comment type="similarity">
    <text evidence="18 19">Belongs to the papillomaviridae E7 protein family.</text>
</comment>
<dbReference type="GO" id="GO:0039645">
    <property type="term" value="P:symbiont-mediated perturbation of host cell cycle G1/S transition checkpoint"/>
    <property type="evidence" value="ECO:0007669"/>
    <property type="project" value="UniProtKB-UniRule"/>
</dbReference>
<comment type="subcellular location">
    <subcellularLocation>
        <location evidence="18">Host cytoplasm</location>
    </subcellularLocation>
    <subcellularLocation>
        <location evidence="18">Host nucleus</location>
    </subcellularLocation>
    <text evidence="18">Predominantly found in the host nucleus.</text>
</comment>
<dbReference type="Proteomes" id="UP000052098">
    <property type="component" value="Segment"/>
</dbReference>
<dbReference type="EMBL" id="DQ366842">
    <property type="protein sequence ID" value="ABC95025.1"/>
    <property type="molecule type" value="Genomic_DNA"/>
</dbReference>
<keyword evidence="10 18" id="KW-0805">Transcription regulation</keyword>
<dbReference type="SUPFAM" id="SSF161234">
    <property type="entry name" value="E7 C-terminal domain-like"/>
    <property type="match status" value="1"/>
</dbReference>
<feature type="short sequence motif" description="Nuclear export signal" evidence="18">
    <location>
        <begin position="62"/>
        <end position="70"/>
    </location>
</feature>
<organism evidence="20 21">
    <name type="scientific">Rousettus aegyptiacus papillomavirus 1</name>
    <dbReference type="NCBI Taxonomy" id="369584"/>
    <lineage>
        <taxon>Viruses</taxon>
        <taxon>Monodnaviria</taxon>
        <taxon>Shotokuvirae</taxon>
        <taxon>Cossaviricota</taxon>
        <taxon>Papovaviricetes</taxon>
        <taxon>Zurhausenvirales</taxon>
        <taxon>Papillomaviridae</taxon>
        <taxon>Firstpapillomavirinae</taxon>
        <taxon>Psipapillomavirus</taxon>
        <taxon>Psipapillomavirus 1</taxon>
    </lineage>
</organism>
<evidence type="ECO:0000256" key="7">
    <source>
        <dbReference type="ARBA" id="ARBA00022771"/>
    </source>
</evidence>
<accession>Q0QII0</accession>
<reference evidence="20 21" key="1">
    <citation type="journal article" date="2006" name="Vet. Microbiol.">
        <title>Genetic characterization of the first chiropteran papillomavirus, isolated from a basosquamous carcinoma in an Egyptian fruit bat: the Rousettus aegyptiacus papillomavirus type 1.</title>
        <authorList>
            <person name="Rector A."/>
            <person name="Mostmans S."/>
            <person name="Van Doorslaer K."/>
            <person name="McKnight C.A."/>
            <person name="Maes R.K."/>
            <person name="Wise A.G."/>
            <person name="Kiupel M."/>
            <person name="Van Ranst M."/>
        </authorList>
    </citation>
    <scope>NUCLEOTIDE SEQUENCE [LARGE SCALE GENOMIC DNA]</scope>
</reference>
<dbReference type="GO" id="GO:0052170">
    <property type="term" value="P:symbiont-mediated suppression of host innate immune response"/>
    <property type="evidence" value="ECO:0007669"/>
    <property type="project" value="UniProtKB-KW"/>
</dbReference>
<keyword evidence="15" id="KW-0922">Interferon antiviral system evasion</keyword>
<keyword evidence="1 18" id="KW-1121">Modulation of host cell cycle by virus</keyword>
<dbReference type="PIRSF" id="PIRSF003407">
    <property type="entry name" value="Papvi_E7"/>
    <property type="match status" value="1"/>
</dbReference>
<keyword evidence="5 18" id="KW-1090">Inhibition of host innate immune response by virus</keyword>
<evidence type="ECO:0000256" key="19">
    <source>
        <dbReference type="PIRNR" id="PIRNR003407"/>
    </source>
</evidence>
<comment type="PTM">
    <text evidence="18">Highly phosphorylated.</text>
</comment>
<evidence type="ECO:0000256" key="14">
    <source>
        <dbReference type="ARBA" id="ARBA00023200"/>
    </source>
</evidence>
<dbReference type="Gene3D" id="3.30.160.330">
    <property type="match status" value="1"/>
</dbReference>